<dbReference type="Pfam" id="PF13663">
    <property type="entry name" value="DUF4148"/>
    <property type="match status" value="1"/>
</dbReference>
<proteinExistence type="predicted"/>
<accession>A0AA37IJQ2</accession>
<dbReference type="AlphaFoldDB" id="A0AA37IJQ2"/>
<dbReference type="Proteomes" id="UP001055111">
    <property type="component" value="Unassembled WGS sequence"/>
</dbReference>
<dbReference type="RefSeq" id="WP_309297560.1">
    <property type="nucleotide sequence ID" value="NZ_BPUS01000062.1"/>
</dbReference>
<evidence type="ECO:0008006" key="4">
    <source>
        <dbReference type="Google" id="ProtNLM"/>
    </source>
</evidence>
<evidence type="ECO:0000313" key="3">
    <source>
        <dbReference type="Proteomes" id="UP001055111"/>
    </source>
</evidence>
<protein>
    <recommendedName>
        <fullName evidence="4">Purine nucleoside phosphorylase</fullName>
    </recommendedName>
</protein>
<comment type="caution">
    <text evidence="2">The sequence shown here is derived from an EMBL/GenBank/DDBJ whole genome shotgun (WGS) entry which is preliminary data.</text>
</comment>
<evidence type="ECO:0000256" key="1">
    <source>
        <dbReference type="SAM" id="MobiDB-lite"/>
    </source>
</evidence>
<dbReference type="EMBL" id="BPUS01000062">
    <property type="protein sequence ID" value="GJH31041.1"/>
    <property type="molecule type" value="Genomic_DNA"/>
</dbReference>
<dbReference type="InterPro" id="IPR025421">
    <property type="entry name" value="DUF4148"/>
</dbReference>
<reference evidence="2" key="1">
    <citation type="submission" date="2022-09" db="EMBL/GenBank/DDBJ databases">
        <title>Isolation and characterization of 3-chlorobenzoate degrading bacteria from soils in Shizuoka.</title>
        <authorList>
            <person name="Ifat A."/>
            <person name="Ogawa N."/>
            <person name="Kimbara K."/>
            <person name="Moriuchi R."/>
            <person name="Dohra H."/>
            <person name="Shintani M."/>
        </authorList>
    </citation>
    <scope>NUCLEOTIDE SEQUENCE</scope>
    <source>
        <strain evidence="2">19CS4-2</strain>
    </source>
</reference>
<gene>
    <name evidence="2" type="ORF">CBA19CS42_41015</name>
</gene>
<feature type="region of interest" description="Disordered" evidence="1">
    <location>
        <begin position="21"/>
        <end position="40"/>
    </location>
</feature>
<organism evidence="2 3">
    <name type="scientific">Caballeronia novacaledonica</name>
    <dbReference type="NCBI Taxonomy" id="1544861"/>
    <lineage>
        <taxon>Bacteria</taxon>
        <taxon>Pseudomonadati</taxon>
        <taxon>Pseudomonadota</taxon>
        <taxon>Betaproteobacteria</taxon>
        <taxon>Burkholderiales</taxon>
        <taxon>Burkholderiaceae</taxon>
        <taxon>Caballeronia</taxon>
    </lineage>
</organism>
<sequence>MRKNLSIFAIAIAPQVTFADGDPHYPESVGSPTSSQAQVTRDQVRAELRSLQSVGYHVGDGEQTDYPAAIQAAHARLSRMH</sequence>
<name>A0AA37IJQ2_9BURK</name>
<feature type="compositionally biased region" description="Polar residues" evidence="1">
    <location>
        <begin position="30"/>
        <end position="40"/>
    </location>
</feature>
<evidence type="ECO:0000313" key="2">
    <source>
        <dbReference type="EMBL" id="GJH31041.1"/>
    </source>
</evidence>